<organism evidence="2 3">
    <name type="scientific">Trichophyton tonsurans (strain CBS 112818)</name>
    <name type="common">Scalp ringworm fungus</name>
    <dbReference type="NCBI Taxonomy" id="647933"/>
    <lineage>
        <taxon>Eukaryota</taxon>
        <taxon>Fungi</taxon>
        <taxon>Dikarya</taxon>
        <taxon>Ascomycota</taxon>
        <taxon>Pezizomycotina</taxon>
        <taxon>Eurotiomycetes</taxon>
        <taxon>Eurotiomycetidae</taxon>
        <taxon>Onygenales</taxon>
        <taxon>Arthrodermataceae</taxon>
        <taxon>Trichophyton</taxon>
    </lineage>
</organism>
<evidence type="ECO:0000313" key="3">
    <source>
        <dbReference type="Proteomes" id="UP000009172"/>
    </source>
</evidence>
<reference evidence="3" key="1">
    <citation type="journal article" date="2012" name="MBio">
        <title>Comparative genome analysis of Trichophyton rubrum and related dermatophytes reveals candidate genes involved in infection.</title>
        <authorList>
            <person name="Martinez D.A."/>
            <person name="Oliver B.G."/>
            <person name="Graeser Y."/>
            <person name="Goldberg J.M."/>
            <person name="Li W."/>
            <person name="Martinez-Rossi N.M."/>
            <person name="Monod M."/>
            <person name="Shelest E."/>
            <person name="Barton R.C."/>
            <person name="Birch E."/>
            <person name="Brakhage A.A."/>
            <person name="Chen Z."/>
            <person name="Gurr S.J."/>
            <person name="Heiman D."/>
            <person name="Heitman J."/>
            <person name="Kosti I."/>
            <person name="Rossi A."/>
            <person name="Saif S."/>
            <person name="Samalova M."/>
            <person name="Saunders C.W."/>
            <person name="Shea T."/>
            <person name="Summerbell R.C."/>
            <person name="Xu J."/>
            <person name="Young S."/>
            <person name="Zeng Q."/>
            <person name="Birren B.W."/>
            <person name="Cuomo C.A."/>
            <person name="White T.C."/>
        </authorList>
    </citation>
    <scope>NUCLEOTIDE SEQUENCE [LARGE SCALE GENOMIC DNA]</scope>
    <source>
        <strain evidence="3">CBS 112818</strain>
    </source>
</reference>
<dbReference type="Proteomes" id="UP000009172">
    <property type="component" value="Unassembled WGS sequence"/>
</dbReference>
<dbReference type="EMBL" id="GG698478">
    <property type="protein sequence ID" value="EGD92855.1"/>
    <property type="molecule type" value="Genomic_DNA"/>
</dbReference>
<protein>
    <submittedName>
        <fullName evidence="2">Uncharacterized protein</fullName>
    </submittedName>
</protein>
<feature type="region of interest" description="Disordered" evidence="1">
    <location>
        <begin position="80"/>
        <end position="105"/>
    </location>
</feature>
<proteinExistence type="predicted"/>
<sequence>MSTYCLSKPESDVMRNPRSFKVFWSVVDKKGTAIRGNSKPTYLPCRSRGQCNVSYKDTEERELCRYLFVLIGDEEKVQKQMHSSAGKSEKTVSKPCAVKGSGEVP</sequence>
<name>F2RPI1_TRIT1</name>
<accession>F2RPI1</accession>
<evidence type="ECO:0000313" key="2">
    <source>
        <dbReference type="EMBL" id="EGD92855.1"/>
    </source>
</evidence>
<dbReference type="AlphaFoldDB" id="F2RPI1"/>
<dbReference type="HOGENOM" id="CLU_2238572_0_0_1"/>
<gene>
    <name evidence="2" type="ORF">TESG_00420</name>
</gene>
<keyword evidence="3" id="KW-1185">Reference proteome</keyword>
<evidence type="ECO:0000256" key="1">
    <source>
        <dbReference type="SAM" id="MobiDB-lite"/>
    </source>
</evidence>